<sequence length="156" mass="17493">MWKSIIALSEACDGYSRPRQLQQEFYNSLGGSSCTNPPLPPSICCVFVLALPRNQNQRRARVLRIPGNPSRDVVLLHSGFRVFLSKQQPSLFLRANPAAVLLQSIWQRSVKLCAVLSDKQKYLDIIHSYMEVHGTVHGTSNAHLPGYVKNHGNQNK</sequence>
<dbReference type="EMBL" id="WKFB01000162">
    <property type="protein sequence ID" value="KAF6733346.1"/>
    <property type="molecule type" value="Genomic_DNA"/>
</dbReference>
<protein>
    <submittedName>
        <fullName evidence="2">Alpha-1,6-mannosylglycoprotein 6-beta-N-acetylglucosaminyltransferase A</fullName>
    </submittedName>
</protein>
<keyword evidence="2" id="KW-0328">Glycosyltransferase</keyword>
<accession>A0A834CW48</accession>
<keyword evidence="2" id="KW-0808">Transferase</keyword>
<gene>
    <name evidence="2" type="ORF">FQA47_021344</name>
</gene>
<reference evidence="2" key="1">
    <citation type="journal article" name="BMC Genomics">
        <title>Long-read sequencing and de novo genome assembly of marine medaka (Oryzias melastigma).</title>
        <authorList>
            <person name="Liang P."/>
            <person name="Saqib H.S.A."/>
            <person name="Ni X."/>
            <person name="Shen Y."/>
        </authorList>
    </citation>
    <scope>NUCLEOTIDE SEQUENCE</scope>
    <source>
        <strain evidence="2">Bigg-433</strain>
    </source>
</reference>
<dbReference type="UniPathway" id="UPA00378"/>
<dbReference type="Pfam" id="PF15024">
    <property type="entry name" value="Glyco_transf_18"/>
    <property type="match status" value="1"/>
</dbReference>
<evidence type="ECO:0000259" key="1">
    <source>
        <dbReference type="Pfam" id="PF15024"/>
    </source>
</evidence>
<dbReference type="AlphaFoldDB" id="A0A834CW48"/>
<evidence type="ECO:0000313" key="2">
    <source>
        <dbReference type="EMBL" id="KAF6733346.1"/>
    </source>
</evidence>
<dbReference type="InterPro" id="IPR026116">
    <property type="entry name" value="GT18_cat"/>
</dbReference>
<evidence type="ECO:0000313" key="3">
    <source>
        <dbReference type="Proteomes" id="UP000646548"/>
    </source>
</evidence>
<proteinExistence type="predicted"/>
<feature type="domain" description="Glycosyltransferase family 18 catalytic" evidence="1">
    <location>
        <begin position="116"/>
        <end position="152"/>
    </location>
</feature>
<dbReference type="GO" id="GO:0030144">
    <property type="term" value="F:alpha-1,6-mannosylglycoprotein 6-beta-N-acetylglucosaminyltransferase activity"/>
    <property type="evidence" value="ECO:0007669"/>
    <property type="project" value="InterPro"/>
</dbReference>
<comment type="caution">
    <text evidence="2">The sequence shown here is derived from an EMBL/GenBank/DDBJ whole genome shotgun (WGS) entry which is preliminary data.</text>
</comment>
<organism evidence="2 3">
    <name type="scientific">Oryzias melastigma</name>
    <name type="common">Marine medaka</name>
    <dbReference type="NCBI Taxonomy" id="30732"/>
    <lineage>
        <taxon>Eukaryota</taxon>
        <taxon>Metazoa</taxon>
        <taxon>Chordata</taxon>
        <taxon>Craniata</taxon>
        <taxon>Vertebrata</taxon>
        <taxon>Euteleostomi</taxon>
        <taxon>Actinopterygii</taxon>
        <taxon>Neopterygii</taxon>
        <taxon>Teleostei</taxon>
        <taxon>Neoteleostei</taxon>
        <taxon>Acanthomorphata</taxon>
        <taxon>Ovalentaria</taxon>
        <taxon>Atherinomorphae</taxon>
        <taxon>Beloniformes</taxon>
        <taxon>Adrianichthyidae</taxon>
        <taxon>Oryziinae</taxon>
        <taxon>Oryzias</taxon>
    </lineage>
</organism>
<dbReference type="Proteomes" id="UP000646548">
    <property type="component" value="Unassembled WGS sequence"/>
</dbReference>
<name>A0A834CW48_ORYME</name>